<dbReference type="SUPFAM" id="SSF55961">
    <property type="entry name" value="Bet v1-like"/>
    <property type="match status" value="1"/>
</dbReference>
<dbReference type="AlphaFoldDB" id="A0A563VY05"/>
<dbReference type="OrthoDB" id="2355173at2"/>
<protein>
    <recommendedName>
        <fullName evidence="2">Activator of Hsp90 ATPase homologue 1/2-like C-terminal domain-containing protein</fullName>
    </recommendedName>
</protein>
<evidence type="ECO:0000259" key="2">
    <source>
        <dbReference type="Pfam" id="PF08327"/>
    </source>
</evidence>
<keyword evidence="4" id="KW-1185">Reference proteome</keyword>
<accession>A0A563VY05</accession>
<dbReference type="Gene3D" id="3.30.530.20">
    <property type="match status" value="1"/>
</dbReference>
<dbReference type="CDD" id="cd07814">
    <property type="entry name" value="SRPBCC_CalC_Aha1-like"/>
    <property type="match status" value="1"/>
</dbReference>
<dbReference type="InterPro" id="IPR013538">
    <property type="entry name" value="ASHA1/2-like_C"/>
</dbReference>
<dbReference type="Proteomes" id="UP000320055">
    <property type="component" value="Unassembled WGS sequence"/>
</dbReference>
<gene>
    <name evidence="3" type="ORF">H1P_4390002</name>
</gene>
<proteinExistence type="inferred from homology"/>
<name>A0A563VY05_9CYAN</name>
<dbReference type="Pfam" id="PF08327">
    <property type="entry name" value="AHSA1"/>
    <property type="match status" value="1"/>
</dbReference>
<dbReference type="EMBL" id="CAACVJ010000378">
    <property type="protein sequence ID" value="VEP16338.1"/>
    <property type="molecule type" value="Genomic_DNA"/>
</dbReference>
<dbReference type="InterPro" id="IPR023393">
    <property type="entry name" value="START-like_dom_sf"/>
</dbReference>
<sequence>MREQIKRSVFYPYPPDKVWQALTDCRILNAWMMKNDFEPSIGHKFKFESNSLPGIETIIHCEVVELEKPKRLAYTWQDNVTGEASLVIWTLTPVEGGTRLQLKHQQAGYATTLVCNQNRNSREISDRPSLFLDEQPVTKFNQQMLQTSLHQRMTRGELSFLPNHRDSKEEWDYRLNHKLLQTLQRYC</sequence>
<dbReference type="RefSeq" id="WP_144875192.1">
    <property type="nucleotide sequence ID" value="NZ_LR214174.1"/>
</dbReference>
<evidence type="ECO:0000256" key="1">
    <source>
        <dbReference type="ARBA" id="ARBA00006817"/>
    </source>
</evidence>
<evidence type="ECO:0000313" key="4">
    <source>
        <dbReference type="Proteomes" id="UP000320055"/>
    </source>
</evidence>
<organism evidence="3 4">
    <name type="scientific">Hyella patelloides LEGE 07179</name>
    <dbReference type="NCBI Taxonomy" id="945734"/>
    <lineage>
        <taxon>Bacteria</taxon>
        <taxon>Bacillati</taxon>
        <taxon>Cyanobacteriota</taxon>
        <taxon>Cyanophyceae</taxon>
        <taxon>Pleurocapsales</taxon>
        <taxon>Hyellaceae</taxon>
        <taxon>Hyella</taxon>
    </lineage>
</organism>
<reference evidence="3 4" key="1">
    <citation type="submission" date="2019-01" db="EMBL/GenBank/DDBJ databases">
        <authorList>
            <person name="Brito A."/>
        </authorList>
    </citation>
    <scope>NUCLEOTIDE SEQUENCE [LARGE SCALE GENOMIC DNA]</scope>
    <source>
        <strain evidence="3">1</strain>
    </source>
</reference>
<feature type="domain" description="Activator of Hsp90 ATPase homologue 1/2-like C-terminal" evidence="2">
    <location>
        <begin position="13"/>
        <end position="107"/>
    </location>
</feature>
<evidence type="ECO:0000313" key="3">
    <source>
        <dbReference type="EMBL" id="VEP16338.1"/>
    </source>
</evidence>
<comment type="similarity">
    <text evidence="1">Belongs to the AHA1 family.</text>
</comment>